<comment type="caution">
    <text evidence="2">The sequence shown here is derived from an EMBL/GenBank/DDBJ whole genome shotgun (WGS) entry which is preliminary data.</text>
</comment>
<name>A0A819NW09_9BILA</name>
<sequence>WVSIEDQLTRLGFNRRSTDQVGFNGRLTDQPETSTATIVTTTRLITGTTRSTTSVQQPLSTMILRTTSTTSTTSRSTTTTTIPVWVLTGSMSTARFYHTQVTLTNGNVLVAGGIADASTVLSSAEVYNPSTGR</sequence>
<protein>
    <submittedName>
        <fullName evidence="2">Uncharacterized protein</fullName>
    </submittedName>
</protein>
<evidence type="ECO:0000313" key="2">
    <source>
        <dbReference type="EMBL" id="CAF4003030.1"/>
    </source>
</evidence>
<evidence type="ECO:0000313" key="3">
    <source>
        <dbReference type="Proteomes" id="UP000663844"/>
    </source>
</evidence>
<keyword evidence="1" id="KW-0880">Kelch repeat</keyword>
<dbReference type="Gene3D" id="2.130.10.80">
    <property type="entry name" value="Galactose oxidase/kelch, beta-propeller"/>
    <property type="match status" value="1"/>
</dbReference>
<dbReference type="Proteomes" id="UP000663844">
    <property type="component" value="Unassembled WGS sequence"/>
</dbReference>
<dbReference type="InterPro" id="IPR006652">
    <property type="entry name" value="Kelch_1"/>
</dbReference>
<accession>A0A819NW09</accession>
<dbReference type="AlphaFoldDB" id="A0A819NW09"/>
<proteinExistence type="predicted"/>
<reference evidence="2" key="1">
    <citation type="submission" date="2021-02" db="EMBL/GenBank/DDBJ databases">
        <authorList>
            <person name="Nowell W R."/>
        </authorList>
    </citation>
    <scope>NUCLEOTIDE SEQUENCE</scope>
</reference>
<dbReference type="InterPro" id="IPR037293">
    <property type="entry name" value="Gal_Oxidase_central_sf"/>
</dbReference>
<dbReference type="InterPro" id="IPR015915">
    <property type="entry name" value="Kelch-typ_b-propeller"/>
</dbReference>
<dbReference type="Pfam" id="PF01344">
    <property type="entry name" value="Kelch_1"/>
    <property type="match status" value="1"/>
</dbReference>
<gene>
    <name evidence="2" type="ORF">OXD698_LOCUS29636</name>
</gene>
<feature type="non-terminal residue" evidence="2">
    <location>
        <position position="1"/>
    </location>
</feature>
<evidence type="ECO:0000256" key="1">
    <source>
        <dbReference type="ARBA" id="ARBA00022441"/>
    </source>
</evidence>
<organism evidence="2 3">
    <name type="scientific">Adineta steineri</name>
    <dbReference type="NCBI Taxonomy" id="433720"/>
    <lineage>
        <taxon>Eukaryota</taxon>
        <taxon>Metazoa</taxon>
        <taxon>Spiralia</taxon>
        <taxon>Gnathifera</taxon>
        <taxon>Rotifera</taxon>
        <taxon>Eurotatoria</taxon>
        <taxon>Bdelloidea</taxon>
        <taxon>Adinetida</taxon>
        <taxon>Adinetidae</taxon>
        <taxon>Adineta</taxon>
    </lineage>
</organism>
<dbReference type="EMBL" id="CAJOAZ010003366">
    <property type="protein sequence ID" value="CAF4003030.1"/>
    <property type="molecule type" value="Genomic_DNA"/>
</dbReference>
<dbReference type="SUPFAM" id="SSF117281">
    <property type="entry name" value="Kelch motif"/>
    <property type="match status" value="1"/>
</dbReference>